<accession>A0A7L5C4S1</accession>
<feature type="disulfide bond" description="Redox-active" evidence="3">
    <location>
        <begin position="94"/>
        <end position="98"/>
    </location>
</feature>
<sequence>MRFSAGRRGWRASWTAGAATVVMAAAAFAHDGVTHEDKEEALRHLSDRPLEGDATPFPVDLGGAFTLTDQNGAKRTEADPEGRMQLFFFGYSHCQAICSTALPRMAEIAEIAGAAGLPVRPVLITVDPARDTPEGMTESLAEFGPGIVGLTGTEAELERVRALFQIEAKEVFVDPEYGPVFAHGSFIYLMDGAGALLTVIPPIISPARGAEIVARYAAPGE</sequence>
<feature type="binding site" evidence="2">
    <location>
        <position position="183"/>
    </location>
    <ligand>
        <name>Cu cation</name>
        <dbReference type="ChEBI" id="CHEBI:23378"/>
    </ligand>
</feature>
<dbReference type="EMBL" id="CP049056">
    <property type="protein sequence ID" value="QIE56939.1"/>
    <property type="molecule type" value="Genomic_DNA"/>
</dbReference>
<evidence type="ECO:0000313" key="5">
    <source>
        <dbReference type="EMBL" id="QIE56939.1"/>
    </source>
</evidence>
<dbReference type="InterPro" id="IPR003782">
    <property type="entry name" value="SCO1/SenC"/>
</dbReference>
<dbReference type="Proteomes" id="UP000503336">
    <property type="component" value="Chromosome"/>
</dbReference>
<dbReference type="PANTHER" id="PTHR12151:SF25">
    <property type="entry name" value="LINALOOL DEHYDRATASE_ISOMERASE DOMAIN-CONTAINING PROTEIN"/>
    <property type="match status" value="1"/>
</dbReference>
<proteinExistence type="inferred from homology"/>
<dbReference type="GO" id="GO:0046872">
    <property type="term" value="F:metal ion binding"/>
    <property type="evidence" value="ECO:0007669"/>
    <property type="project" value="UniProtKB-KW"/>
</dbReference>
<organism evidence="5 6">
    <name type="scientific">Pikeienuella piscinae</name>
    <dbReference type="NCBI Taxonomy" id="2748098"/>
    <lineage>
        <taxon>Bacteria</taxon>
        <taxon>Pseudomonadati</taxon>
        <taxon>Pseudomonadota</taxon>
        <taxon>Alphaproteobacteria</taxon>
        <taxon>Rhodobacterales</taxon>
        <taxon>Paracoccaceae</taxon>
        <taxon>Pikeienuella</taxon>
    </lineage>
</organism>
<keyword evidence="2" id="KW-0186">Copper</keyword>
<feature type="binding site" evidence="2">
    <location>
        <position position="94"/>
    </location>
    <ligand>
        <name>Cu cation</name>
        <dbReference type="ChEBI" id="CHEBI:23378"/>
    </ligand>
</feature>
<dbReference type="SUPFAM" id="SSF52833">
    <property type="entry name" value="Thioredoxin-like"/>
    <property type="match status" value="1"/>
</dbReference>
<keyword evidence="3" id="KW-1015">Disulfide bond</keyword>
<dbReference type="AlphaFoldDB" id="A0A7L5C4S1"/>
<keyword evidence="4" id="KW-0732">Signal</keyword>
<protein>
    <submittedName>
        <fullName evidence="5">SCO family protein</fullName>
    </submittedName>
</protein>
<dbReference type="InterPro" id="IPR036249">
    <property type="entry name" value="Thioredoxin-like_sf"/>
</dbReference>
<evidence type="ECO:0000256" key="4">
    <source>
        <dbReference type="SAM" id="SignalP"/>
    </source>
</evidence>
<reference evidence="5 6" key="1">
    <citation type="submission" date="2020-02" db="EMBL/GenBank/DDBJ databases">
        <title>complete genome sequence of Rhodobacteraceae bacterium.</title>
        <authorList>
            <person name="Park J."/>
            <person name="Kim Y.-S."/>
            <person name="Kim K.-H."/>
        </authorList>
    </citation>
    <scope>NUCLEOTIDE SEQUENCE [LARGE SCALE GENOMIC DNA]</scope>
    <source>
        <strain evidence="5 6">RR4-56</strain>
    </source>
</reference>
<feature type="binding site" evidence="2">
    <location>
        <position position="98"/>
    </location>
    <ligand>
        <name>Cu cation</name>
        <dbReference type="ChEBI" id="CHEBI:23378"/>
    </ligand>
</feature>
<dbReference type="KEGG" id="hdh:G5B40_16735"/>
<comment type="similarity">
    <text evidence="1">Belongs to the SCO1/2 family.</text>
</comment>
<evidence type="ECO:0000256" key="1">
    <source>
        <dbReference type="ARBA" id="ARBA00010996"/>
    </source>
</evidence>
<keyword evidence="2" id="KW-0479">Metal-binding</keyword>
<evidence type="ECO:0000256" key="2">
    <source>
        <dbReference type="PIRSR" id="PIRSR603782-1"/>
    </source>
</evidence>
<gene>
    <name evidence="5" type="ORF">G5B40_16735</name>
</gene>
<evidence type="ECO:0000313" key="6">
    <source>
        <dbReference type="Proteomes" id="UP000503336"/>
    </source>
</evidence>
<dbReference type="CDD" id="cd02968">
    <property type="entry name" value="SCO"/>
    <property type="match status" value="1"/>
</dbReference>
<feature type="signal peptide" evidence="4">
    <location>
        <begin position="1"/>
        <end position="29"/>
    </location>
</feature>
<dbReference type="RefSeq" id="WP_165100946.1">
    <property type="nucleotide sequence ID" value="NZ_CP049056.1"/>
</dbReference>
<dbReference type="Gene3D" id="3.40.30.10">
    <property type="entry name" value="Glutaredoxin"/>
    <property type="match status" value="1"/>
</dbReference>
<feature type="chain" id="PRO_5029512438" evidence="4">
    <location>
        <begin position="30"/>
        <end position="221"/>
    </location>
</feature>
<evidence type="ECO:0000256" key="3">
    <source>
        <dbReference type="PIRSR" id="PIRSR603782-2"/>
    </source>
</evidence>
<dbReference type="PANTHER" id="PTHR12151">
    <property type="entry name" value="ELECTRON TRANSPORT PROTIN SCO1/SENC FAMILY MEMBER"/>
    <property type="match status" value="1"/>
</dbReference>
<keyword evidence="6" id="KW-1185">Reference proteome</keyword>
<dbReference type="Pfam" id="PF02630">
    <property type="entry name" value="SCO1-SenC"/>
    <property type="match status" value="1"/>
</dbReference>
<name>A0A7L5C4S1_9RHOB</name>